<dbReference type="InterPro" id="IPR051141">
    <property type="entry name" value="UPF0339_domain"/>
</dbReference>
<dbReference type="PANTHER" id="PTHR40606">
    <property type="match status" value="1"/>
</dbReference>
<protein>
    <submittedName>
        <fullName evidence="2">YegP family protein</fullName>
    </submittedName>
</protein>
<evidence type="ECO:0000313" key="3">
    <source>
        <dbReference type="Proteomes" id="UP001597100"/>
    </source>
</evidence>
<dbReference type="RefSeq" id="WP_380738067.1">
    <property type="nucleotide sequence ID" value="NZ_JBHTJP010000032.1"/>
</dbReference>
<comment type="caution">
    <text evidence="2">The sequence shown here is derived from an EMBL/GenBank/DDBJ whole genome shotgun (WGS) entry which is preliminary data.</text>
</comment>
<evidence type="ECO:0000313" key="2">
    <source>
        <dbReference type="EMBL" id="MFD0976600.1"/>
    </source>
</evidence>
<organism evidence="2 3">
    <name type="scientific">Salinimicrobium gaetbulicola</name>
    <dbReference type="NCBI Taxonomy" id="999702"/>
    <lineage>
        <taxon>Bacteria</taxon>
        <taxon>Pseudomonadati</taxon>
        <taxon>Bacteroidota</taxon>
        <taxon>Flavobacteriia</taxon>
        <taxon>Flavobacteriales</taxon>
        <taxon>Flavobacteriaceae</taxon>
        <taxon>Salinimicrobium</taxon>
    </lineage>
</organism>
<evidence type="ECO:0000259" key="1">
    <source>
        <dbReference type="Pfam" id="PF07411"/>
    </source>
</evidence>
<sequence length="110" mass="12001">MSKFEIKKDEAGEFRFNLKAGNGEIILKSQGYNDKPSCENGIKSVKENALDDDHYERKEATGGYMFNLKALNGEVVATSEIYSSLGAMEKGITSVKSNAADAVVEDISKD</sequence>
<dbReference type="SUPFAM" id="SSF160113">
    <property type="entry name" value="YegP-like"/>
    <property type="match status" value="2"/>
</dbReference>
<dbReference type="EMBL" id="JBHTJP010000032">
    <property type="protein sequence ID" value="MFD0976600.1"/>
    <property type="molecule type" value="Genomic_DNA"/>
</dbReference>
<dbReference type="Pfam" id="PF07411">
    <property type="entry name" value="DUF1508"/>
    <property type="match status" value="2"/>
</dbReference>
<dbReference type="Proteomes" id="UP001597100">
    <property type="component" value="Unassembled WGS sequence"/>
</dbReference>
<proteinExistence type="predicted"/>
<dbReference type="InterPro" id="IPR010879">
    <property type="entry name" value="DUF1508"/>
</dbReference>
<gene>
    <name evidence="2" type="ORF">ACFQ1G_07350</name>
</gene>
<reference evidence="3" key="1">
    <citation type="journal article" date="2019" name="Int. J. Syst. Evol. Microbiol.">
        <title>The Global Catalogue of Microorganisms (GCM) 10K type strain sequencing project: providing services to taxonomists for standard genome sequencing and annotation.</title>
        <authorList>
            <consortium name="The Broad Institute Genomics Platform"/>
            <consortium name="The Broad Institute Genome Sequencing Center for Infectious Disease"/>
            <person name="Wu L."/>
            <person name="Ma J."/>
        </authorList>
    </citation>
    <scope>NUCLEOTIDE SEQUENCE [LARGE SCALE GENOMIC DNA]</scope>
    <source>
        <strain evidence="3">CCUG 60898</strain>
    </source>
</reference>
<name>A0ABW3IFJ5_9FLAO</name>
<dbReference type="InterPro" id="IPR036913">
    <property type="entry name" value="YegP-like_sf"/>
</dbReference>
<feature type="domain" description="DUF1508" evidence="1">
    <location>
        <begin position="62"/>
        <end position="106"/>
    </location>
</feature>
<dbReference type="PANTHER" id="PTHR40606:SF1">
    <property type="entry name" value="UPF0339 PROTEIN YEGP"/>
    <property type="match status" value="1"/>
</dbReference>
<feature type="domain" description="DUF1508" evidence="1">
    <location>
        <begin position="9"/>
        <end position="56"/>
    </location>
</feature>
<dbReference type="Gene3D" id="2.30.29.80">
    <property type="match status" value="1"/>
</dbReference>
<keyword evidence="3" id="KW-1185">Reference proteome</keyword>
<accession>A0ABW3IFJ5</accession>